<sequence>MAKHDTGRIVVRRKRAYGESHHGGSWKIAYADFMTAMMAFFLVMWLLLLVPKKDLQSIAEYFRMPLMTAITGGEKMDSSKSKIPGGDPSVIPNQHPLPPASSLRNSAEGDLDLDEDQADQESLENLKQKLDNLIEHNPVLRQFRPQLLLDMTPDGLRIQILDQQNRPMFTTGSAVVQTYMRDILRELAPLISELPNSITISGHTDALRYASGDRNYSNWELSADRANAARRELVAGGLVENKIKRILGLGDTVDLIKDDPMAAVNRRISILVLNRRAERRIDEQNAIGEDGARIRERLEMLRHPGAVPGAAGAGNGAAPPAPPAPAAAPAPAVTAPAEISAPAPAVSAPAAGAAPGPGAATVSPPAGQSTGAPAVPPAGASGNQG</sequence>
<evidence type="ECO:0000256" key="7">
    <source>
        <dbReference type="PROSITE-ProRule" id="PRU00473"/>
    </source>
</evidence>
<evidence type="ECO:0000256" key="8">
    <source>
        <dbReference type="SAM" id="MobiDB-lite"/>
    </source>
</evidence>
<dbReference type="Proteomes" id="UP000541136">
    <property type="component" value="Unassembled WGS sequence"/>
</dbReference>
<dbReference type="NCBIfam" id="NF006548">
    <property type="entry name" value="PRK09041.1"/>
    <property type="match status" value="1"/>
</dbReference>
<dbReference type="InterPro" id="IPR006665">
    <property type="entry name" value="OmpA-like"/>
</dbReference>
<evidence type="ECO:0000256" key="1">
    <source>
        <dbReference type="ARBA" id="ARBA00004162"/>
    </source>
</evidence>
<comment type="subcellular location">
    <subcellularLocation>
        <location evidence="1">Cell membrane</location>
        <topology evidence="1">Single-pass membrane protein</topology>
    </subcellularLocation>
</comment>
<name>A0A7W9TKL6_CASDE</name>
<evidence type="ECO:0000256" key="2">
    <source>
        <dbReference type="ARBA" id="ARBA00008914"/>
    </source>
</evidence>
<dbReference type="GO" id="GO:0005886">
    <property type="term" value="C:plasma membrane"/>
    <property type="evidence" value="ECO:0007669"/>
    <property type="project" value="UniProtKB-SubCell"/>
</dbReference>
<dbReference type="Pfam" id="PF13677">
    <property type="entry name" value="MotB_plug"/>
    <property type="match status" value="1"/>
</dbReference>
<protein>
    <submittedName>
        <fullName evidence="11">Chemotaxis protein MotB</fullName>
    </submittedName>
</protein>
<evidence type="ECO:0000256" key="5">
    <source>
        <dbReference type="ARBA" id="ARBA00022989"/>
    </source>
</evidence>
<evidence type="ECO:0000313" key="12">
    <source>
        <dbReference type="Proteomes" id="UP000541136"/>
    </source>
</evidence>
<dbReference type="PANTHER" id="PTHR30329:SF18">
    <property type="entry name" value="MOTILITY PROTEIN B"/>
    <property type="match status" value="1"/>
</dbReference>
<feature type="compositionally biased region" description="Pro residues" evidence="8">
    <location>
        <begin position="319"/>
        <end position="328"/>
    </location>
</feature>
<accession>A0A7W9TKL6</accession>
<evidence type="ECO:0000256" key="4">
    <source>
        <dbReference type="ARBA" id="ARBA00022692"/>
    </source>
</evidence>
<evidence type="ECO:0000313" key="11">
    <source>
        <dbReference type="EMBL" id="MBB6082420.1"/>
    </source>
</evidence>
<feature type="region of interest" description="Disordered" evidence="8">
    <location>
        <begin position="305"/>
        <end position="385"/>
    </location>
</feature>
<feature type="transmembrane region" description="Helical" evidence="9">
    <location>
        <begin position="28"/>
        <end position="50"/>
    </location>
</feature>
<evidence type="ECO:0000259" key="10">
    <source>
        <dbReference type="PROSITE" id="PS51123"/>
    </source>
</evidence>
<dbReference type="InterPro" id="IPR025713">
    <property type="entry name" value="MotB-like_N_dom"/>
</dbReference>
<feature type="compositionally biased region" description="Low complexity" evidence="8">
    <location>
        <begin position="329"/>
        <end position="385"/>
    </location>
</feature>
<dbReference type="AlphaFoldDB" id="A0A7W9TKL6"/>
<feature type="domain" description="OmpA-like" evidence="10">
    <location>
        <begin position="156"/>
        <end position="276"/>
    </location>
</feature>
<reference evidence="11 12" key="1">
    <citation type="submission" date="2020-08" db="EMBL/GenBank/DDBJ databases">
        <title>Genomic Encyclopedia of Type Strains, Phase IV (KMG-IV): sequencing the most valuable type-strain genomes for metagenomic binning, comparative biology and taxonomic classification.</title>
        <authorList>
            <person name="Goeker M."/>
        </authorList>
    </citation>
    <scope>NUCLEOTIDE SEQUENCE [LARGE SCALE GENOMIC DNA]</scope>
    <source>
        <strain evidence="11 12">DSM 12141</strain>
    </source>
</reference>
<dbReference type="InterPro" id="IPR036737">
    <property type="entry name" value="OmpA-like_sf"/>
</dbReference>
<comment type="similarity">
    <text evidence="2">Belongs to the MotB family.</text>
</comment>
<keyword evidence="6 7" id="KW-0472">Membrane</keyword>
<dbReference type="EMBL" id="JACHIB010000002">
    <property type="protein sequence ID" value="MBB6082420.1"/>
    <property type="molecule type" value="Genomic_DNA"/>
</dbReference>
<evidence type="ECO:0000256" key="9">
    <source>
        <dbReference type="SAM" id="Phobius"/>
    </source>
</evidence>
<dbReference type="PANTHER" id="PTHR30329">
    <property type="entry name" value="STATOR ELEMENT OF FLAGELLAR MOTOR COMPLEX"/>
    <property type="match status" value="1"/>
</dbReference>
<dbReference type="SUPFAM" id="SSF103088">
    <property type="entry name" value="OmpA-like"/>
    <property type="match status" value="1"/>
</dbReference>
<proteinExistence type="inferred from homology"/>
<dbReference type="Pfam" id="PF00691">
    <property type="entry name" value="OmpA"/>
    <property type="match status" value="1"/>
</dbReference>
<dbReference type="PROSITE" id="PS51123">
    <property type="entry name" value="OMPA_2"/>
    <property type="match status" value="1"/>
</dbReference>
<evidence type="ECO:0000256" key="6">
    <source>
        <dbReference type="ARBA" id="ARBA00023136"/>
    </source>
</evidence>
<dbReference type="CDD" id="cd07185">
    <property type="entry name" value="OmpA_C-like"/>
    <property type="match status" value="1"/>
</dbReference>
<dbReference type="RefSeq" id="WP_084330655.1">
    <property type="nucleotide sequence ID" value="NZ_JACHIB010000002.1"/>
</dbReference>
<gene>
    <name evidence="11" type="ORF">HNR28_000440</name>
</gene>
<comment type="caution">
    <text evidence="11">The sequence shown here is derived from an EMBL/GenBank/DDBJ whole genome shotgun (WGS) entry which is preliminary data.</text>
</comment>
<keyword evidence="3" id="KW-1003">Cell membrane</keyword>
<keyword evidence="5 9" id="KW-1133">Transmembrane helix</keyword>
<feature type="region of interest" description="Disordered" evidence="8">
    <location>
        <begin position="74"/>
        <end position="107"/>
    </location>
</feature>
<evidence type="ECO:0000256" key="3">
    <source>
        <dbReference type="ARBA" id="ARBA00022475"/>
    </source>
</evidence>
<dbReference type="InterPro" id="IPR050330">
    <property type="entry name" value="Bact_OuterMem_StrucFunc"/>
</dbReference>
<dbReference type="Gene3D" id="3.30.1330.60">
    <property type="entry name" value="OmpA-like domain"/>
    <property type="match status" value="1"/>
</dbReference>
<keyword evidence="4 9" id="KW-0812">Transmembrane</keyword>
<organism evidence="11 12">
    <name type="scientific">Castellaniella defragrans</name>
    <name type="common">Alcaligenes defragrans</name>
    <dbReference type="NCBI Taxonomy" id="75697"/>
    <lineage>
        <taxon>Bacteria</taxon>
        <taxon>Pseudomonadati</taxon>
        <taxon>Pseudomonadota</taxon>
        <taxon>Betaproteobacteria</taxon>
        <taxon>Burkholderiales</taxon>
        <taxon>Alcaligenaceae</taxon>
        <taxon>Castellaniella</taxon>
    </lineage>
</organism>